<reference evidence="1 2" key="1">
    <citation type="journal article" date="2014" name="Nat. Commun.">
        <title>Molecular traces of alternative social organization in a termite genome.</title>
        <authorList>
            <person name="Terrapon N."/>
            <person name="Li C."/>
            <person name="Robertson H.M."/>
            <person name="Ji L."/>
            <person name="Meng X."/>
            <person name="Booth W."/>
            <person name="Chen Z."/>
            <person name="Childers C.P."/>
            <person name="Glastad K.M."/>
            <person name="Gokhale K."/>
            <person name="Gowin J."/>
            <person name="Gronenberg W."/>
            <person name="Hermansen R.A."/>
            <person name="Hu H."/>
            <person name="Hunt B.G."/>
            <person name="Huylmans A.K."/>
            <person name="Khalil S.M."/>
            <person name="Mitchell R.D."/>
            <person name="Munoz-Torres M.C."/>
            <person name="Mustard J.A."/>
            <person name="Pan H."/>
            <person name="Reese J.T."/>
            <person name="Scharf M.E."/>
            <person name="Sun F."/>
            <person name="Vogel H."/>
            <person name="Xiao J."/>
            <person name="Yang W."/>
            <person name="Yang Z."/>
            <person name="Yang Z."/>
            <person name="Zhou J."/>
            <person name="Zhu J."/>
            <person name="Brent C.S."/>
            <person name="Elsik C.G."/>
            <person name="Goodisman M.A."/>
            <person name="Liberles D.A."/>
            <person name="Roe R.M."/>
            <person name="Vargo E.L."/>
            <person name="Vilcinskas A."/>
            <person name="Wang J."/>
            <person name="Bornberg-Bauer E."/>
            <person name="Korb J."/>
            <person name="Zhang G."/>
            <person name="Liebig J."/>
        </authorList>
    </citation>
    <scope>NUCLEOTIDE SEQUENCE [LARGE SCALE GENOMIC DNA]</scope>
    <source>
        <tissue evidence="1">Whole organism</tissue>
    </source>
</reference>
<accession>A0A067QUC7</accession>
<sequence length="104" mass="12105">MLAAPSERAVHTRRSTCISKVNQAACTYKGRPDALSLRCCILYISKRRNSRSQHTLPRRLLFCVWAVRELSASNLFRGTKGIKEWQKRDRWNYDKKFISIFNGA</sequence>
<name>A0A067QUC7_ZOONE</name>
<evidence type="ECO:0000313" key="2">
    <source>
        <dbReference type="Proteomes" id="UP000027135"/>
    </source>
</evidence>
<organism evidence="1 2">
    <name type="scientific">Zootermopsis nevadensis</name>
    <name type="common">Dampwood termite</name>
    <dbReference type="NCBI Taxonomy" id="136037"/>
    <lineage>
        <taxon>Eukaryota</taxon>
        <taxon>Metazoa</taxon>
        <taxon>Ecdysozoa</taxon>
        <taxon>Arthropoda</taxon>
        <taxon>Hexapoda</taxon>
        <taxon>Insecta</taxon>
        <taxon>Pterygota</taxon>
        <taxon>Neoptera</taxon>
        <taxon>Polyneoptera</taxon>
        <taxon>Dictyoptera</taxon>
        <taxon>Blattodea</taxon>
        <taxon>Blattoidea</taxon>
        <taxon>Termitoidae</taxon>
        <taxon>Termopsidae</taxon>
        <taxon>Zootermopsis</taxon>
    </lineage>
</organism>
<dbReference type="Proteomes" id="UP000027135">
    <property type="component" value="Unassembled WGS sequence"/>
</dbReference>
<proteinExistence type="predicted"/>
<evidence type="ECO:0000313" key="1">
    <source>
        <dbReference type="EMBL" id="KDR13672.1"/>
    </source>
</evidence>
<dbReference type="AlphaFoldDB" id="A0A067QUC7"/>
<keyword evidence="2" id="KW-1185">Reference proteome</keyword>
<dbReference type="EMBL" id="KK852927">
    <property type="protein sequence ID" value="KDR13672.1"/>
    <property type="molecule type" value="Genomic_DNA"/>
</dbReference>
<dbReference type="InParanoid" id="A0A067QUC7"/>
<protein>
    <submittedName>
        <fullName evidence="1">Uncharacterized protein</fullName>
    </submittedName>
</protein>
<gene>
    <name evidence="1" type="ORF">L798_12318</name>
</gene>